<feature type="domain" description="4Fe-4S ferredoxin-type" evidence="8">
    <location>
        <begin position="246"/>
        <end position="272"/>
    </location>
</feature>
<dbReference type="RefSeq" id="WP_071137666.1">
    <property type="nucleotide sequence ID" value="NZ_DUQN01000074.1"/>
</dbReference>
<name>A0A1G4GA17_9BACT</name>
<protein>
    <recommendedName>
        <fullName evidence="8">4Fe-4S ferredoxin-type domain-containing protein</fullName>
    </recommendedName>
</protein>
<dbReference type="GO" id="GO:0051539">
    <property type="term" value="F:4 iron, 4 sulfur cluster binding"/>
    <property type="evidence" value="ECO:0007669"/>
    <property type="project" value="UniProtKB-KW"/>
</dbReference>
<evidence type="ECO:0000256" key="4">
    <source>
        <dbReference type="ARBA" id="ARBA00022982"/>
    </source>
</evidence>
<dbReference type="Pfam" id="PF12838">
    <property type="entry name" value="Fer4_7"/>
    <property type="match status" value="1"/>
</dbReference>
<dbReference type="InterPro" id="IPR051684">
    <property type="entry name" value="Electron_Trans/Redox"/>
</dbReference>
<reference evidence="9 10" key="1">
    <citation type="submission" date="2016-08" db="EMBL/GenBank/DDBJ databases">
        <authorList>
            <person name="Seilhamer J.J."/>
        </authorList>
    </citation>
    <scope>NUCLEOTIDE SEQUENCE [LARGE SCALE GENOMIC DNA]</scope>
    <source>
        <strain evidence="9">ING2-E5A</strain>
    </source>
</reference>
<feature type="transmembrane region" description="Helical" evidence="7">
    <location>
        <begin position="7"/>
        <end position="28"/>
    </location>
</feature>
<sequence length="508" mass="56408">MLRKIRITLSIVLFSLITFYFLDFAELLPPGFSLLADIQFVPALLALNVVVLVALVAATLLLGRVYCSAICPMGIFQDIVAWFSKKLKRRKRYTHSKAKGLLRWSILGATVIAFLCGFTFLLGLLDPYGAYGRFVTHLFRPLYLAGNNLLETIFISFNNYSLYRVGIYSLGLFSLLLALGTLLGIGMLAWLNGRTYCNTVCPVGTLLGFLSRFSLLKIQFVEEKCNGCGLCSMKCKASCIDTENRKIDYSRCVNCFNCIDICKHNGIRYAPVGLGDRSTQREEVKQPDGSKRRFLSALLLTGVAAGKVMAQNGAASLLTRRELKRQTPIAPPGAISFDHFREKCISCHLCVSKCPSHVIKPSFLEYGPGGMMQPKLYFDHGFCNYDCTVCCDICPTDALVKLSREEKHHTQMGQVNFIRENCIVYYDETSCGACSEHCPTQAVYMVPYKGSLTIPETNPDICVGCGGCEYVCPAIPHKAIYVEGLPAHNTIEIKEVKAEEVIVDEFGF</sequence>
<keyword evidence="7" id="KW-0812">Transmembrane</keyword>
<keyword evidence="6" id="KW-0411">Iron-sulfur</keyword>
<keyword evidence="4" id="KW-0249">Electron transport</keyword>
<feature type="domain" description="4Fe-4S ferredoxin-type" evidence="8">
    <location>
        <begin position="333"/>
        <end position="364"/>
    </location>
</feature>
<dbReference type="Pfam" id="PF00037">
    <property type="entry name" value="Fer4"/>
    <property type="match status" value="1"/>
</dbReference>
<dbReference type="InterPro" id="IPR017896">
    <property type="entry name" value="4Fe4S_Fe-S-bd"/>
</dbReference>
<dbReference type="InterPro" id="IPR017900">
    <property type="entry name" value="4Fe4S_Fe_S_CS"/>
</dbReference>
<dbReference type="KEGG" id="pmuc:ING2E5A_2571"/>
<dbReference type="PANTHER" id="PTHR30176:SF3">
    <property type="entry name" value="FERREDOXIN-TYPE PROTEIN NAPH"/>
    <property type="match status" value="1"/>
</dbReference>
<keyword evidence="7" id="KW-1133">Transmembrane helix</keyword>
<feature type="transmembrane region" description="Helical" evidence="7">
    <location>
        <begin position="142"/>
        <end position="160"/>
    </location>
</feature>
<feature type="domain" description="4Fe-4S ferredoxin-type" evidence="8">
    <location>
        <begin position="374"/>
        <end position="405"/>
    </location>
</feature>
<evidence type="ECO:0000256" key="5">
    <source>
        <dbReference type="ARBA" id="ARBA00023004"/>
    </source>
</evidence>
<evidence type="ECO:0000256" key="3">
    <source>
        <dbReference type="ARBA" id="ARBA00022723"/>
    </source>
</evidence>
<evidence type="ECO:0000313" key="10">
    <source>
        <dbReference type="Proteomes" id="UP000178485"/>
    </source>
</evidence>
<keyword evidence="5" id="KW-0408">Iron</keyword>
<dbReference type="FunFam" id="3.30.70.20:FF:000046">
    <property type="entry name" value="Periplasmic [Fe] hydrogenase large subunit"/>
    <property type="match status" value="1"/>
</dbReference>
<feature type="transmembrane region" description="Helical" evidence="7">
    <location>
        <begin position="40"/>
        <end position="63"/>
    </location>
</feature>
<keyword evidence="7" id="KW-0472">Membrane</keyword>
<dbReference type="Pfam" id="PF12801">
    <property type="entry name" value="Fer4_5"/>
    <property type="match status" value="2"/>
</dbReference>
<accession>A0A1G4GA17</accession>
<feature type="transmembrane region" description="Helical" evidence="7">
    <location>
        <begin position="167"/>
        <end position="191"/>
    </location>
</feature>
<dbReference type="GO" id="GO:0005886">
    <property type="term" value="C:plasma membrane"/>
    <property type="evidence" value="ECO:0007669"/>
    <property type="project" value="TreeGrafter"/>
</dbReference>
<keyword evidence="10" id="KW-1185">Reference proteome</keyword>
<keyword evidence="2" id="KW-0004">4Fe-4S</keyword>
<feature type="domain" description="4Fe-4S ferredoxin-type" evidence="8">
    <location>
        <begin position="453"/>
        <end position="485"/>
    </location>
</feature>
<evidence type="ECO:0000259" key="8">
    <source>
        <dbReference type="PROSITE" id="PS51379"/>
    </source>
</evidence>
<dbReference type="PROSITE" id="PS00198">
    <property type="entry name" value="4FE4S_FER_1"/>
    <property type="match status" value="2"/>
</dbReference>
<keyword evidence="3" id="KW-0479">Metal-binding</keyword>
<dbReference type="AlphaFoldDB" id="A0A1G4GA17"/>
<feature type="domain" description="4Fe-4S ferredoxin-type" evidence="8">
    <location>
        <begin position="216"/>
        <end position="245"/>
    </location>
</feature>
<dbReference type="PROSITE" id="PS51379">
    <property type="entry name" value="4FE4S_FER_2"/>
    <property type="match status" value="6"/>
</dbReference>
<organism evidence="9 10">
    <name type="scientific">Petrimonas mucosa</name>
    <dbReference type="NCBI Taxonomy" id="1642646"/>
    <lineage>
        <taxon>Bacteria</taxon>
        <taxon>Pseudomonadati</taxon>
        <taxon>Bacteroidota</taxon>
        <taxon>Bacteroidia</taxon>
        <taxon>Bacteroidales</taxon>
        <taxon>Dysgonomonadaceae</taxon>
        <taxon>Petrimonas</taxon>
    </lineage>
</organism>
<feature type="domain" description="4Fe-4S ferredoxin-type" evidence="8">
    <location>
        <begin position="429"/>
        <end position="448"/>
    </location>
</feature>
<dbReference type="STRING" id="1642646.ING2E5A_2571"/>
<dbReference type="GO" id="GO:0046872">
    <property type="term" value="F:metal ion binding"/>
    <property type="evidence" value="ECO:0007669"/>
    <property type="project" value="UniProtKB-KW"/>
</dbReference>
<proteinExistence type="predicted"/>
<evidence type="ECO:0000256" key="6">
    <source>
        <dbReference type="ARBA" id="ARBA00023014"/>
    </source>
</evidence>
<dbReference type="Gene3D" id="3.30.70.20">
    <property type="match status" value="3"/>
</dbReference>
<dbReference type="CDD" id="cd16373">
    <property type="entry name" value="DMSOR_beta_like"/>
    <property type="match status" value="1"/>
</dbReference>
<dbReference type="PANTHER" id="PTHR30176">
    <property type="entry name" value="FERREDOXIN-TYPE PROTEIN NAPH"/>
    <property type="match status" value="1"/>
</dbReference>
<dbReference type="EMBL" id="LT608328">
    <property type="protein sequence ID" value="SCM59367.1"/>
    <property type="molecule type" value="Genomic_DNA"/>
</dbReference>
<dbReference type="SUPFAM" id="SSF54862">
    <property type="entry name" value="4Fe-4S ferredoxins"/>
    <property type="match status" value="2"/>
</dbReference>
<keyword evidence="1" id="KW-0813">Transport</keyword>
<gene>
    <name evidence="9" type="ORF">ING2E5A_2571</name>
</gene>
<evidence type="ECO:0000256" key="2">
    <source>
        <dbReference type="ARBA" id="ARBA00022485"/>
    </source>
</evidence>
<dbReference type="Proteomes" id="UP000178485">
    <property type="component" value="Chromosome i"/>
</dbReference>
<evidence type="ECO:0000256" key="7">
    <source>
        <dbReference type="SAM" id="Phobius"/>
    </source>
</evidence>
<feature type="transmembrane region" description="Helical" evidence="7">
    <location>
        <begin position="101"/>
        <end position="122"/>
    </location>
</feature>
<evidence type="ECO:0000256" key="1">
    <source>
        <dbReference type="ARBA" id="ARBA00022448"/>
    </source>
</evidence>
<evidence type="ECO:0000313" key="9">
    <source>
        <dbReference type="EMBL" id="SCM59367.1"/>
    </source>
</evidence>